<reference evidence="3" key="1">
    <citation type="submission" date="2022-08" db="UniProtKB">
        <authorList>
            <consortium name="EnsemblMetazoa"/>
        </authorList>
    </citation>
    <scope>IDENTIFICATION</scope>
    <source>
        <strain evidence="3">05x7-T-G4-1.051#20</strain>
    </source>
</reference>
<feature type="compositionally biased region" description="Polar residues" evidence="1">
    <location>
        <begin position="1"/>
        <end position="10"/>
    </location>
</feature>
<dbReference type="AlphaFoldDB" id="A0A8W8NWK1"/>
<dbReference type="PANTHER" id="PTHR46534">
    <property type="entry name" value="IGGFC_BINDING DOMAIN-CONTAINING PROTEIN"/>
    <property type="match status" value="1"/>
</dbReference>
<protein>
    <recommendedName>
        <fullName evidence="2">IgGFc-binding protein N-terminal domain-containing protein</fullName>
    </recommendedName>
</protein>
<evidence type="ECO:0000313" key="4">
    <source>
        <dbReference type="Proteomes" id="UP000005408"/>
    </source>
</evidence>
<evidence type="ECO:0000313" key="3">
    <source>
        <dbReference type="EnsemblMetazoa" id="G8859.1:cds"/>
    </source>
</evidence>
<dbReference type="EnsemblMetazoa" id="G8859.1">
    <property type="protein sequence ID" value="G8859.1:cds"/>
    <property type="gene ID" value="G8859"/>
</dbReference>
<dbReference type="PANTHER" id="PTHR46534:SF1">
    <property type="entry name" value="IGGFC-BINDING PROTEIN N-TERMINAL DOMAIN-CONTAINING PROTEIN"/>
    <property type="match status" value="1"/>
</dbReference>
<organism evidence="3 4">
    <name type="scientific">Magallana gigas</name>
    <name type="common">Pacific oyster</name>
    <name type="synonym">Crassostrea gigas</name>
    <dbReference type="NCBI Taxonomy" id="29159"/>
    <lineage>
        <taxon>Eukaryota</taxon>
        <taxon>Metazoa</taxon>
        <taxon>Spiralia</taxon>
        <taxon>Lophotrochozoa</taxon>
        <taxon>Mollusca</taxon>
        <taxon>Bivalvia</taxon>
        <taxon>Autobranchia</taxon>
        <taxon>Pteriomorphia</taxon>
        <taxon>Ostreida</taxon>
        <taxon>Ostreoidea</taxon>
        <taxon>Ostreidae</taxon>
        <taxon>Magallana</taxon>
    </lineage>
</organism>
<evidence type="ECO:0000256" key="1">
    <source>
        <dbReference type="SAM" id="MobiDB-lite"/>
    </source>
</evidence>
<sequence length="480" mass="53149">MLVFQKTSEGGSEEGPVPTGVQDVQAAQEASGEQPQEKATKGSKYSCLKPDFQSTSPPYEIPSQNLTRGSRGTRFLVLFMKNYEGTTKNVYVTSEKGVQVNISTSSHLDPSLKMQIDMNLIIPSSHHFVFSNQIELTSFQKEFKSVLIETSDDALVVSLDGVRGSADGTTNIPIHKLSTRYVVITAQPLSRNSQLAVAALENNTQISVRFRMKQYTSLIIEGNKYYNGDVFIFTLDRFETYQIAHNTDLTGTFIESSNPIAAFSGNDCTELNGGKYCDHLFEQLPPTDTIDKTYIVPPNSDERDTIIRITAIKLSDIYYMIGTVNQTRLLGGYDFFDIRISSNQSCYIKSTEPVLVTGFGLHSNSSRLGDPSMTIVPGINQYLNYYKIPIPTGYVHNIVSIMIKASSKAFIHINDKIVNANDIVFEDKFSDGNVTYSVVSILVTQGEFKALTLDGERFGVMVSGIRRDEAYGFSGNSLLP</sequence>
<feature type="region of interest" description="Disordered" evidence="1">
    <location>
        <begin position="1"/>
        <end position="49"/>
    </location>
</feature>
<feature type="domain" description="IgGFc-binding protein N-terminal" evidence="2">
    <location>
        <begin position="168"/>
        <end position="464"/>
    </location>
</feature>
<name>A0A8W8NWK1_MAGGI</name>
<keyword evidence="4" id="KW-1185">Reference proteome</keyword>
<dbReference type="Proteomes" id="UP000005408">
    <property type="component" value="Unassembled WGS sequence"/>
</dbReference>
<accession>A0A8W8NWK1</accession>
<evidence type="ECO:0000259" key="2">
    <source>
        <dbReference type="Pfam" id="PF17517"/>
    </source>
</evidence>
<dbReference type="Pfam" id="PF17517">
    <property type="entry name" value="IgGFc_binding"/>
    <property type="match status" value="1"/>
</dbReference>
<dbReference type="InterPro" id="IPR035234">
    <property type="entry name" value="IgGFc-bd_N"/>
</dbReference>
<proteinExistence type="predicted"/>